<dbReference type="RefSeq" id="XP_041220586.1">
    <property type="nucleotide sequence ID" value="XM_041373610.1"/>
</dbReference>
<name>A0AAD4DW77_9AGAM</name>
<gene>
    <name evidence="1" type="ORF">F5891DRAFT_910016</name>
</gene>
<evidence type="ECO:0000313" key="2">
    <source>
        <dbReference type="Proteomes" id="UP001195769"/>
    </source>
</evidence>
<dbReference type="GeneID" id="64667908"/>
<dbReference type="EMBL" id="JABBWK010000072">
    <property type="protein sequence ID" value="KAG1895010.1"/>
    <property type="molecule type" value="Genomic_DNA"/>
</dbReference>
<evidence type="ECO:0000313" key="1">
    <source>
        <dbReference type="EMBL" id="KAG1895010.1"/>
    </source>
</evidence>
<dbReference type="Proteomes" id="UP001195769">
    <property type="component" value="Unassembled WGS sequence"/>
</dbReference>
<protein>
    <submittedName>
        <fullName evidence="1">Uncharacterized protein</fullName>
    </submittedName>
</protein>
<dbReference type="AlphaFoldDB" id="A0AAD4DW77"/>
<feature type="non-terminal residue" evidence="1">
    <location>
        <position position="1"/>
    </location>
</feature>
<sequence length="139" mass="15801">MMADFGMDVEVFTHTVPPGEEAFDLSHAGGEHEAFEDLAHQLAVLTGYHHIDPRIWGERIDTQTAHWGLQIDRLVDAYLNYCSRDSGDGMPDISDQVLSGVNASFSINEIELIDTFTRRRSHLRPLPSHQYPNETLIYY</sequence>
<reference evidence="1" key="1">
    <citation type="journal article" date="2020" name="New Phytol.">
        <title>Comparative genomics reveals dynamic genome evolution in host specialist ectomycorrhizal fungi.</title>
        <authorList>
            <person name="Lofgren L.A."/>
            <person name="Nguyen N.H."/>
            <person name="Vilgalys R."/>
            <person name="Ruytinx J."/>
            <person name="Liao H.L."/>
            <person name="Branco S."/>
            <person name="Kuo A."/>
            <person name="LaButti K."/>
            <person name="Lipzen A."/>
            <person name="Andreopoulos W."/>
            <person name="Pangilinan J."/>
            <person name="Riley R."/>
            <person name="Hundley H."/>
            <person name="Na H."/>
            <person name="Barry K."/>
            <person name="Grigoriev I.V."/>
            <person name="Stajich J.E."/>
            <person name="Kennedy P.G."/>
        </authorList>
    </citation>
    <scope>NUCLEOTIDE SEQUENCE</scope>
    <source>
        <strain evidence="1">FC203</strain>
    </source>
</reference>
<accession>A0AAD4DW77</accession>
<comment type="caution">
    <text evidence="1">The sequence shown here is derived from an EMBL/GenBank/DDBJ whole genome shotgun (WGS) entry which is preliminary data.</text>
</comment>
<keyword evidence="2" id="KW-1185">Reference proteome</keyword>
<organism evidence="1 2">
    <name type="scientific">Suillus fuscotomentosus</name>
    <dbReference type="NCBI Taxonomy" id="1912939"/>
    <lineage>
        <taxon>Eukaryota</taxon>
        <taxon>Fungi</taxon>
        <taxon>Dikarya</taxon>
        <taxon>Basidiomycota</taxon>
        <taxon>Agaricomycotina</taxon>
        <taxon>Agaricomycetes</taxon>
        <taxon>Agaricomycetidae</taxon>
        <taxon>Boletales</taxon>
        <taxon>Suillineae</taxon>
        <taxon>Suillaceae</taxon>
        <taxon>Suillus</taxon>
    </lineage>
</organism>
<proteinExistence type="predicted"/>